<dbReference type="Proteomes" id="UP000789759">
    <property type="component" value="Unassembled WGS sequence"/>
</dbReference>
<organism evidence="1 2">
    <name type="scientific">Cetraspora pellucida</name>
    <dbReference type="NCBI Taxonomy" id="1433469"/>
    <lineage>
        <taxon>Eukaryota</taxon>
        <taxon>Fungi</taxon>
        <taxon>Fungi incertae sedis</taxon>
        <taxon>Mucoromycota</taxon>
        <taxon>Glomeromycotina</taxon>
        <taxon>Glomeromycetes</taxon>
        <taxon>Diversisporales</taxon>
        <taxon>Gigasporaceae</taxon>
        <taxon>Cetraspora</taxon>
    </lineage>
</organism>
<accession>A0A9N9C8M3</accession>
<dbReference type="AlphaFoldDB" id="A0A9N9C8M3"/>
<sequence length="39" mass="4248">MTPITWNVNDKSALLDVDSNGLRVNYTAELNKLPGNCGI</sequence>
<name>A0A9N9C8M3_9GLOM</name>
<proteinExistence type="predicted"/>
<reference evidence="1" key="1">
    <citation type="submission" date="2021-06" db="EMBL/GenBank/DDBJ databases">
        <authorList>
            <person name="Kallberg Y."/>
            <person name="Tangrot J."/>
            <person name="Rosling A."/>
        </authorList>
    </citation>
    <scope>NUCLEOTIDE SEQUENCE</scope>
    <source>
        <strain evidence="1">FL966</strain>
    </source>
</reference>
<evidence type="ECO:0000313" key="2">
    <source>
        <dbReference type="Proteomes" id="UP000789759"/>
    </source>
</evidence>
<keyword evidence="2" id="KW-1185">Reference proteome</keyword>
<protein>
    <submittedName>
        <fullName evidence="1">14262_t:CDS:1</fullName>
    </submittedName>
</protein>
<comment type="caution">
    <text evidence="1">The sequence shown here is derived from an EMBL/GenBank/DDBJ whole genome shotgun (WGS) entry which is preliminary data.</text>
</comment>
<dbReference type="EMBL" id="CAJVQA010004103">
    <property type="protein sequence ID" value="CAG8591170.1"/>
    <property type="molecule type" value="Genomic_DNA"/>
</dbReference>
<evidence type="ECO:0000313" key="1">
    <source>
        <dbReference type="EMBL" id="CAG8591170.1"/>
    </source>
</evidence>
<dbReference type="OrthoDB" id="2479126at2759"/>
<gene>
    <name evidence="1" type="ORF">CPELLU_LOCUS6538</name>
</gene>